<dbReference type="InterPro" id="IPR004242">
    <property type="entry name" value="Transposase_21"/>
</dbReference>
<proteinExistence type="predicted"/>
<comment type="caution">
    <text evidence="2">The sequence shown here is derived from an EMBL/GenBank/DDBJ whole genome shotgun (WGS) entry which is preliminary data.</text>
</comment>
<reference evidence="2 3" key="1">
    <citation type="submission" date="2024-02" db="EMBL/GenBank/DDBJ databases">
        <title>de novo genome assembly of Solanum bulbocastanum strain 11H21.</title>
        <authorList>
            <person name="Hosaka A.J."/>
        </authorList>
    </citation>
    <scope>NUCLEOTIDE SEQUENCE [LARGE SCALE GENOMIC DNA]</scope>
    <source>
        <tissue evidence="2">Young leaves</tissue>
    </source>
</reference>
<feature type="region of interest" description="Disordered" evidence="1">
    <location>
        <begin position="15"/>
        <end position="37"/>
    </location>
</feature>
<gene>
    <name evidence="2" type="ORF">RDI58_020126</name>
</gene>
<protein>
    <submittedName>
        <fullName evidence="2">Uncharacterized protein</fullName>
    </submittedName>
</protein>
<dbReference type="PANTHER" id="PTHR10775">
    <property type="entry name" value="OS08G0208400 PROTEIN"/>
    <property type="match status" value="1"/>
</dbReference>
<dbReference type="Pfam" id="PF02992">
    <property type="entry name" value="Transposase_21"/>
    <property type="match status" value="1"/>
</dbReference>
<dbReference type="AlphaFoldDB" id="A0AAN8T616"/>
<evidence type="ECO:0000313" key="3">
    <source>
        <dbReference type="Proteomes" id="UP001371456"/>
    </source>
</evidence>
<dbReference type="EMBL" id="JBANQN010000008">
    <property type="protein sequence ID" value="KAK6782330.1"/>
    <property type="molecule type" value="Genomic_DNA"/>
</dbReference>
<accession>A0AAN8T616</accession>
<keyword evidence="3" id="KW-1185">Reference proteome</keyword>
<evidence type="ECO:0000313" key="2">
    <source>
        <dbReference type="EMBL" id="KAK6782330.1"/>
    </source>
</evidence>
<dbReference type="PANTHER" id="PTHR10775:SF185">
    <property type="entry name" value="OS08G0208400 PROTEIN"/>
    <property type="match status" value="1"/>
</dbReference>
<sequence length="209" mass="24305">MILWKLHQFNDNISERKETTPNVEENAPHPSRNQPHPEIDQFEQLLRDSNEELYPGCKNFSKLSFVLQLYCIKWSNESFNTLLGLLKDALPKDSEAWKAFDIRHSEFAKDPRNVWLGLSSDGLNPFGTMRNVYSTWPMILVPYNLPPWLCMKEEFFILSLLIPGQKGPKNNIDVFLEPLIEELNDLWSVGTETIDSFSNETFQLRVALM</sequence>
<dbReference type="Proteomes" id="UP001371456">
    <property type="component" value="Unassembled WGS sequence"/>
</dbReference>
<evidence type="ECO:0000256" key="1">
    <source>
        <dbReference type="SAM" id="MobiDB-lite"/>
    </source>
</evidence>
<name>A0AAN8T616_SOLBU</name>
<organism evidence="2 3">
    <name type="scientific">Solanum bulbocastanum</name>
    <name type="common">Wild potato</name>
    <dbReference type="NCBI Taxonomy" id="147425"/>
    <lineage>
        <taxon>Eukaryota</taxon>
        <taxon>Viridiplantae</taxon>
        <taxon>Streptophyta</taxon>
        <taxon>Embryophyta</taxon>
        <taxon>Tracheophyta</taxon>
        <taxon>Spermatophyta</taxon>
        <taxon>Magnoliopsida</taxon>
        <taxon>eudicotyledons</taxon>
        <taxon>Gunneridae</taxon>
        <taxon>Pentapetalae</taxon>
        <taxon>asterids</taxon>
        <taxon>lamiids</taxon>
        <taxon>Solanales</taxon>
        <taxon>Solanaceae</taxon>
        <taxon>Solanoideae</taxon>
        <taxon>Solaneae</taxon>
        <taxon>Solanum</taxon>
    </lineage>
</organism>